<keyword evidence="10" id="KW-1185">Reference proteome</keyword>
<dbReference type="PANTHER" id="PTHR10332:SF10">
    <property type="entry name" value="EQUILIBRATIVE NUCLEOSIDE TRANSPORTER 4"/>
    <property type="match status" value="1"/>
</dbReference>
<evidence type="ECO:0000256" key="5">
    <source>
        <dbReference type="ARBA" id="ARBA00022989"/>
    </source>
</evidence>
<protein>
    <submittedName>
        <fullName evidence="9">Uncharacterized protein</fullName>
    </submittedName>
</protein>
<feature type="transmembrane region" description="Helical" evidence="8">
    <location>
        <begin position="216"/>
        <end position="238"/>
    </location>
</feature>
<feature type="transmembrane region" description="Helical" evidence="8">
    <location>
        <begin position="626"/>
        <end position="647"/>
    </location>
</feature>
<dbReference type="InterPro" id="IPR002259">
    <property type="entry name" value="Eqnu_transpt"/>
</dbReference>
<sequence length="659" mass="70850">MSNQQNSEIDTAIDEKTEEGLVRTEEVVAEPVETTDPSTDTTMAETDALLRVNGATAEETDERDLAEDGPRRDLSAEDDAAHHSIAVAVFTCFGIGQLVSWNCILSALPFFDLNAFPRLPWVFASSQSYTTSSLIGQVLMVALHANPPAPPAPIEVSPSLFRHVVNTSHHKVKLLCASFGERILSPAFRLVMSLTVLAAGTVGLALAAVWGYQRVIGFVVALACVAVIGLASAAAQATTFGIAGLLPGSYTVALMFGQGIAGMATFILATLFKLLLPQTEGGNMLSFFVFFALCSSWIVFCIFAYFMLLRLPFFVQVLNDLKSSQSPLITETATEVDHEDDEIDIAVMNSESAALLESSCEPSPLYQRKRERVTGDGGMLPTGTTETATPSPSQGEGPGAASACSSPDMIDGSRREATDGPLPTDLSPGVDEIPPSVPPDSPFPGDTPEINGRRAGRRGRWRRGTSPAVPPGKSVRTVLGERRPVRDIFWSAFPQALNVFLVFAVTFTIFPSVSGTWEVGRGSRLANDWFKLIVVGFFQLGDLVGRYMPNWGMKVPPHHLNKGVAARFVFIPLFMACQRLGDSLIFGSQAFRYLVMLAMALTNGWMASLSMTFAPQQVSSEAEKEVVGFIMCLSLIGGICAGSWLSYATQWGLPLVSGP</sequence>
<feature type="compositionally biased region" description="Basic residues" evidence="7">
    <location>
        <begin position="454"/>
        <end position="463"/>
    </location>
</feature>
<dbReference type="GO" id="GO:0005337">
    <property type="term" value="F:nucleoside transmembrane transporter activity"/>
    <property type="evidence" value="ECO:0007669"/>
    <property type="project" value="InterPro"/>
</dbReference>
<organism evidence="9 10">
    <name type="scientific">Vitrella brassicaformis (strain CCMP3155)</name>
    <dbReference type="NCBI Taxonomy" id="1169540"/>
    <lineage>
        <taxon>Eukaryota</taxon>
        <taxon>Sar</taxon>
        <taxon>Alveolata</taxon>
        <taxon>Colpodellida</taxon>
        <taxon>Vitrellaceae</taxon>
        <taxon>Vitrella</taxon>
    </lineage>
</organism>
<accession>A0A0G4FWQ0</accession>
<dbReference type="Pfam" id="PF01733">
    <property type="entry name" value="Nucleoside_tran"/>
    <property type="match status" value="2"/>
</dbReference>
<feature type="region of interest" description="Disordered" evidence="7">
    <location>
        <begin position="1"/>
        <end position="76"/>
    </location>
</feature>
<dbReference type="VEuPathDB" id="CryptoDB:Vbra_21755"/>
<comment type="subcellular location">
    <subcellularLocation>
        <location evidence="1">Membrane</location>
        <topology evidence="1">Multi-pass membrane protein</topology>
    </subcellularLocation>
</comment>
<dbReference type="SUPFAM" id="SSF103473">
    <property type="entry name" value="MFS general substrate transporter"/>
    <property type="match status" value="1"/>
</dbReference>
<evidence type="ECO:0000256" key="6">
    <source>
        <dbReference type="ARBA" id="ARBA00023136"/>
    </source>
</evidence>
<gene>
    <name evidence="9" type="ORF">Vbra_21755</name>
</gene>
<feature type="compositionally biased region" description="Basic and acidic residues" evidence="7">
    <location>
        <begin position="13"/>
        <end position="26"/>
    </location>
</feature>
<feature type="transmembrane region" description="Helical" evidence="8">
    <location>
        <begin position="250"/>
        <end position="272"/>
    </location>
</feature>
<reference evidence="9 10" key="1">
    <citation type="submission" date="2014-11" db="EMBL/GenBank/DDBJ databases">
        <authorList>
            <person name="Zhu J."/>
            <person name="Qi W."/>
            <person name="Song R."/>
        </authorList>
    </citation>
    <scope>NUCLEOTIDE SEQUENCE [LARGE SCALE GENOMIC DNA]</scope>
</reference>
<evidence type="ECO:0000313" key="10">
    <source>
        <dbReference type="Proteomes" id="UP000041254"/>
    </source>
</evidence>
<feature type="transmembrane region" description="Helical" evidence="8">
    <location>
        <begin position="284"/>
        <end position="308"/>
    </location>
</feature>
<feature type="compositionally biased region" description="Polar residues" evidence="7">
    <location>
        <begin position="382"/>
        <end position="394"/>
    </location>
</feature>
<dbReference type="OrthoDB" id="427043at2759"/>
<evidence type="ECO:0000256" key="3">
    <source>
        <dbReference type="ARBA" id="ARBA00022448"/>
    </source>
</evidence>
<dbReference type="EMBL" id="CDMY01000518">
    <property type="protein sequence ID" value="CEM19655.1"/>
    <property type="molecule type" value="Genomic_DNA"/>
</dbReference>
<feature type="transmembrane region" description="Helical" evidence="8">
    <location>
        <begin position="488"/>
        <end position="509"/>
    </location>
</feature>
<evidence type="ECO:0000256" key="7">
    <source>
        <dbReference type="SAM" id="MobiDB-lite"/>
    </source>
</evidence>
<evidence type="ECO:0000256" key="4">
    <source>
        <dbReference type="ARBA" id="ARBA00022692"/>
    </source>
</evidence>
<feature type="transmembrane region" description="Helical" evidence="8">
    <location>
        <begin position="593"/>
        <end position="614"/>
    </location>
</feature>
<evidence type="ECO:0000256" key="8">
    <source>
        <dbReference type="SAM" id="Phobius"/>
    </source>
</evidence>
<feature type="region of interest" description="Disordered" evidence="7">
    <location>
        <begin position="372"/>
        <end position="475"/>
    </location>
</feature>
<dbReference type="Proteomes" id="UP000041254">
    <property type="component" value="Unassembled WGS sequence"/>
</dbReference>
<dbReference type="AlphaFoldDB" id="A0A0G4FWQ0"/>
<evidence type="ECO:0000313" key="9">
    <source>
        <dbReference type="EMBL" id="CEM19655.1"/>
    </source>
</evidence>
<name>A0A0G4FWQ0_VITBC</name>
<dbReference type="GO" id="GO:0005886">
    <property type="term" value="C:plasma membrane"/>
    <property type="evidence" value="ECO:0007669"/>
    <property type="project" value="TreeGrafter"/>
</dbReference>
<keyword evidence="5 8" id="KW-1133">Transmembrane helix</keyword>
<evidence type="ECO:0000256" key="2">
    <source>
        <dbReference type="ARBA" id="ARBA00007965"/>
    </source>
</evidence>
<dbReference type="PANTHER" id="PTHR10332">
    <property type="entry name" value="EQUILIBRATIVE NUCLEOSIDE TRANSPORTER"/>
    <property type="match status" value="1"/>
</dbReference>
<keyword evidence="4 8" id="KW-0812">Transmembrane</keyword>
<dbReference type="InterPro" id="IPR036259">
    <property type="entry name" value="MFS_trans_sf"/>
</dbReference>
<dbReference type="OMA" id="VMNSESA"/>
<feature type="transmembrane region" description="Helical" evidence="8">
    <location>
        <begin position="190"/>
        <end position="210"/>
    </location>
</feature>
<proteinExistence type="inferred from homology"/>
<dbReference type="InParanoid" id="A0A0G4FWQ0"/>
<keyword evidence="3" id="KW-0813">Transport</keyword>
<evidence type="ECO:0000256" key="1">
    <source>
        <dbReference type="ARBA" id="ARBA00004141"/>
    </source>
</evidence>
<keyword evidence="6 8" id="KW-0472">Membrane</keyword>
<feature type="compositionally biased region" description="Basic and acidic residues" evidence="7">
    <location>
        <begin position="66"/>
        <end position="76"/>
    </location>
</feature>
<comment type="similarity">
    <text evidence="2">Belongs to the SLC29A/ENT transporter (TC 2.A.57) family.</text>
</comment>